<dbReference type="GO" id="GO:0000287">
    <property type="term" value="F:magnesium ion binding"/>
    <property type="evidence" value="ECO:0007669"/>
    <property type="project" value="UniProtKB-UniRule"/>
</dbReference>
<evidence type="ECO:0000256" key="4">
    <source>
        <dbReference type="ARBA" id="ARBA00022490"/>
    </source>
</evidence>
<accession>A0A6J4VHR2</accession>
<dbReference type="PROSITE" id="PS50862">
    <property type="entry name" value="AA_TRNA_LIGASE_II"/>
    <property type="match status" value="1"/>
</dbReference>
<evidence type="ECO:0000259" key="14">
    <source>
        <dbReference type="PROSITE" id="PS50862"/>
    </source>
</evidence>
<evidence type="ECO:0000256" key="10">
    <source>
        <dbReference type="ARBA" id="ARBA00022917"/>
    </source>
</evidence>
<dbReference type="InterPro" id="IPR004529">
    <property type="entry name" value="Phe-tRNA-synth_IIc_asu"/>
</dbReference>
<comment type="catalytic activity">
    <reaction evidence="12 13">
        <text>tRNA(Phe) + L-phenylalanine + ATP = L-phenylalanyl-tRNA(Phe) + AMP + diphosphate + H(+)</text>
        <dbReference type="Rhea" id="RHEA:19413"/>
        <dbReference type="Rhea" id="RHEA-COMP:9668"/>
        <dbReference type="Rhea" id="RHEA-COMP:9699"/>
        <dbReference type="ChEBI" id="CHEBI:15378"/>
        <dbReference type="ChEBI" id="CHEBI:30616"/>
        <dbReference type="ChEBI" id="CHEBI:33019"/>
        <dbReference type="ChEBI" id="CHEBI:58095"/>
        <dbReference type="ChEBI" id="CHEBI:78442"/>
        <dbReference type="ChEBI" id="CHEBI:78531"/>
        <dbReference type="ChEBI" id="CHEBI:456215"/>
        <dbReference type="EC" id="6.1.1.20"/>
    </reaction>
</comment>
<dbReference type="Gene3D" id="3.30.930.10">
    <property type="entry name" value="Bira Bifunctional Protein, Domain 2"/>
    <property type="match status" value="1"/>
</dbReference>
<comment type="subunit">
    <text evidence="3 13">Tetramer of two alpha and two beta subunits.</text>
</comment>
<dbReference type="GO" id="GO:0006432">
    <property type="term" value="P:phenylalanyl-tRNA aminoacylation"/>
    <property type="evidence" value="ECO:0007669"/>
    <property type="project" value="UniProtKB-UniRule"/>
</dbReference>
<evidence type="ECO:0000256" key="5">
    <source>
        <dbReference type="ARBA" id="ARBA00022598"/>
    </source>
</evidence>
<dbReference type="Pfam" id="PF01409">
    <property type="entry name" value="tRNA-synt_2d"/>
    <property type="match status" value="1"/>
</dbReference>
<dbReference type="InterPro" id="IPR006195">
    <property type="entry name" value="aa-tRNA-synth_II"/>
</dbReference>
<comment type="similarity">
    <text evidence="2 13">Belongs to the class-II aminoacyl-tRNA synthetase family. Phe-tRNA synthetase alpha subunit type 1 subfamily.</text>
</comment>
<evidence type="ECO:0000256" key="11">
    <source>
        <dbReference type="ARBA" id="ARBA00023146"/>
    </source>
</evidence>
<dbReference type="EC" id="6.1.1.20" evidence="13"/>
<dbReference type="InterPro" id="IPR045864">
    <property type="entry name" value="aa-tRNA-synth_II/BPL/LPL"/>
</dbReference>
<comment type="subcellular location">
    <subcellularLocation>
        <location evidence="1 13">Cytoplasm</location>
    </subcellularLocation>
</comment>
<feature type="binding site" evidence="13">
    <location>
        <position position="258"/>
    </location>
    <ligand>
        <name>Mg(2+)</name>
        <dbReference type="ChEBI" id="CHEBI:18420"/>
        <note>shared with beta subunit</note>
    </ligand>
</feature>
<evidence type="ECO:0000256" key="3">
    <source>
        <dbReference type="ARBA" id="ARBA00011209"/>
    </source>
</evidence>
<evidence type="ECO:0000256" key="6">
    <source>
        <dbReference type="ARBA" id="ARBA00022723"/>
    </source>
</evidence>
<keyword evidence="10 13" id="KW-0648">Protein biosynthesis</keyword>
<evidence type="ECO:0000256" key="2">
    <source>
        <dbReference type="ARBA" id="ARBA00010207"/>
    </source>
</evidence>
<evidence type="ECO:0000313" key="15">
    <source>
        <dbReference type="EMBL" id="CAA9576169.1"/>
    </source>
</evidence>
<keyword evidence="5 13" id="KW-0436">Ligase</keyword>
<evidence type="ECO:0000256" key="9">
    <source>
        <dbReference type="ARBA" id="ARBA00022842"/>
    </source>
</evidence>
<dbReference type="CDD" id="cd00496">
    <property type="entry name" value="PheRS_alpha_core"/>
    <property type="match status" value="1"/>
</dbReference>
<dbReference type="PANTHER" id="PTHR11538:SF41">
    <property type="entry name" value="PHENYLALANINE--TRNA LIGASE, MITOCHONDRIAL"/>
    <property type="match status" value="1"/>
</dbReference>
<keyword evidence="6 13" id="KW-0479">Metal-binding</keyword>
<dbReference type="Pfam" id="PF02912">
    <property type="entry name" value="Phe_tRNA-synt_N"/>
    <property type="match status" value="1"/>
</dbReference>
<evidence type="ECO:0000256" key="8">
    <source>
        <dbReference type="ARBA" id="ARBA00022840"/>
    </source>
</evidence>
<dbReference type="GO" id="GO:0000049">
    <property type="term" value="F:tRNA binding"/>
    <property type="evidence" value="ECO:0007669"/>
    <property type="project" value="InterPro"/>
</dbReference>
<organism evidence="15">
    <name type="scientific">uncultured Thermomicrobiales bacterium</name>
    <dbReference type="NCBI Taxonomy" id="1645740"/>
    <lineage>
        <taxon>Bacteria</taxon>
        <taxon>Pseudomonadati</taxon>
        <taxon>Thermomicrobiota</taxon>
        <taxon>Thermomicrobia</taxon>
        <taxon>Thermomicrobiales</taxon>
        <taxon>environmental samples</taxon>
    </lineage>
</organism>
<protein>
    <recommendedName>
        <fullName evidence="13">Phenylalanine--tRNA ligase alpha subunit</fullName>
        <ecNumber evidence="13">6.1.1.20</ecNumber>
    </recommendedName>
    <alternativeName>
        <fullName evidence="13">Phenylalanyl-tRNA synthetase alpha subunit</fullName>
        <shortName evidence="13">PheRS</shortName>
    </alternativeName>
</protein>
<comment type="cofactor">
    <cofactor evidence="13">
        <name>Mg(2+)</name>
        <dbReference type="ChEBI" id="CHEBI:18420"/>
    </cofactor>
    <text evidence="13">Binds 2 magnesium ions per tetramer.</text>
</comment>
<sequence length="347" mass="38459">MTFTDDLAALRQRALAALDETTDLPEVQAWERATLGGKGELTGLLRGLGRLSAEERPEAGRAANMVKVELTEAFAGRQRVMAAADLRDRLATDAIDVTLPGRQPAVGTLHPVTEMIEELSEIFALMGFQTVYGPEVETSHYNFDQLNIPSDHPARDVWDTFLVEGEGEVVLRTHTSPMQARVMESTTPPVRVVVPGRCYRFEAQDASHEWAFHQLEGLAVDERITMADLKGVLREMARQLFGGDRRIRFRCDFFPFVEPGVDFAVDCSVCDGKGCRVCKYTGWLEMGGAGMVHPNVLRAAGYDAERYTGFAFGLGIERLVMMRHGVDDVRAFAGNDLRFLRQFAGGI</sequence>
<keyword evidence="8 13" id="KW-0067">ATP-binding</keyword>
<dbReference type="SUPFAM" id="SSF46589">
    <property type="entry name" value="tRNA-binding arm"/>
    <property type="match status" value="1"/>
</dbReference>
<name>A0A6J4VHR2_9BACT</name>
<dbReference type="GO" id="GO:0005737">
    <property type="term" value="C:cytoplasm"/>
    <property type="evidence" value="ECO:0007669"/>
    <property type="project" value="UniProtKB-SubCell"/>
</dbReference>
<dbReference type="HAMAP" id="MF_00281">
    <property type="entry name" value="Phe_tRNA_synth_alpha1"/>
    <property type="match status" value="1"/>
</dbReference>
<feature type="domain" description="Aminoacyl-transfer RNA synthetases class-II family profile" evidence="14">
    <location>
        <begin position="113"/>
        <end position="322"/>
    </location>
</feature>
<dbReference type="EMBL" id="CADCWK010000384">
    <property type="protein sequence ID" value="CAA9576169.1"/>
    <property type="molecule type" value="Genomic_DNA"/>
</dbReference>
<dbReference type="InterPro" id="IPR010978">
    <property type="entry name" value="tRNA-bd_arm"/>
</dbReference>
<dbReference type="NCBIfam" id="TIGR00468">
    <property type="entry name" value="pheS"/>
    <property type="match status" value="1"/>
</dbReference>
<dbReference type="InterPro" id="IPR002319">
    <property type="entry name" value="Phenylalanyl-tRNA_Synthase"/>
</dbReference>
<evidence type="ECO:0000256" key="13">
    <source>
        <dbReference type="HAMAP-Rule" id="MF_00281"/>
    </source>
</evidence>
<dbReference type="SUPFAM" id="SSF55681">
    <property type="entry name" value="Class II aaRS and biotin synthetases"/>
    <property type="match status" value="1"/>
</dbReference>
<keyword evidence="9 13" id="KW-0460">Magnesium</keyword>
<keyword evidence="11 13" id="KW-0030">Aminoacyl-tRNA synthetase</keyword>
<reference evidence="15" key="1">
    <citation type="submission" date="2020-02" db="EMBL/GenBank/DDBJ databases">
        <authorList>
            <person name="Meier V. D."/>
        </authorList>
    </citation>
    <scope>NUCLEOTIDE SEQUENCE</scope>
    <source>
        <strain evidence="15">AVDCRST_MAG33</strain>
    </source>
</reference>
<dbReference type="PANTHER" id="PTHR11538">
    <property type="entry name" value="PHENYLALANYL-TRNA SYNTHETASE"/>
    <property type="match status" value="1"/>
</dbReference>
<gene>
    <name evidence="13" type="primary">pheS</name>
    <name evidence="15" type="ORF">AVDCRST_MAG33-3078</name>
</gene>
<evidence type="ECO:0000256" key="12">
    <source>
        <dbReference type="ARBA" id="ARBA00049255"/>
    </source>
</evidence>
<dbReference type="InterPro" id="IPR004188">
    <property type="entry name" value="Phe-tRNA_ligase_II_N"/>
</dbReference>
<evidence type="ECO:0000256" key="7">
    <source>
        <dbReference type="ARBA" id="ARBA00022741"/>
    </source>
</evidence>
<evidence type="ECO:0000256" key="1">
    <source>
        <dbReference type="ARBA" id="ARBA00004496"/>
    </source>
</evidence>
<proteinExistence type="inferred from homology"/>
<keyword evidence="4 13" id="KW-0963">Cytoplasm</keyword>
<keyword evidence="7 13" id="KW-0547">Nucleotide-binding</keyword>
<dbReference type="InterPro" id="IPR022911">
    <property type="entry name" value="Phe_tRNA_ligase_alpha1_bac"/>
</dbReference>
<dbReference type="GO" id="GO:0004826">
    <property type="term" value="F:phenylalanine-tRNA ligase activity"/>
    <property type="evidence" value="ECO:0007669"/>
    <property type="project" value="UniProtKB-UniRule"/>
</dbReference>
<dbReference type="AlphaFoldDB" id="A0A6J4VHR2"/>
<dbReference type="GO" id="GO:0005524">
    <property type="term" value="F:ATP binding"/>
    <property type="evidence" value="ECO:0007669"/>
    <property type="project" value="UniProtKB-UniRule"/>
</dbReference>